<feature type="compositionally biased region" description="Basic residues" evidence="1">
    <location>
        <begin position="157"/>
        <end position="176"/>
    </location>
</feature>
<organism evidence="2 3">
    <name type="scientific">Marchantia polymorpha</name>
    <name type="common">Common liverwort</name>
    <name type="synonym">Marchantia aquatica</name>
    <dbReference type="NCBI Taxonomy" id="3197"/>
    <lineage>
        <taxon>Eukaryota</taxon>
        <taxon>Viridiplantae</taxon>
        <taxon>Streptophyta</taxon>
        <taxon>Embryophyta</taxon>
        <taxon>Marchantiophyta</taxon>
        <taxon>Marchantiopsida</taxon>
        <taxon>Marchantiidae</taxon>
        <taxon>Marchantiales</taxon>
        <taxon>Marchantiaceae</taxon>
        <taxon>Marchantia</taxon>
    </lineage>
</organism>
<feature type="region of interest" description="Disordered" evidence="1">
    <location>
        <begin position="55"/>
        <end position="217"/>
    </location>
</feature>
<name>A0A2R6W8E0_MARPO</name>
<feature type="compositionally biased region" description="Basic and acidic residues" evidence="1">
    <location>
        <begin position="97"/>
        <end position="111"/>
    </location>
</feature>
<reference evidence="3" key="1">
    <citation type="journal article" date="2017" name="Cell">
        <title>Insights into land plant evolution garnered from the Marchantia polymorpha genome.</title>
        <authorList>
            <person name="Bowman J.L."/>
            <person name="Kohchi T."/>
            <person name="Yamato K.T."/>
            <person name="Jenkins J."/>
            <person name="Shu S."/>
            <person name="Ishizaki K."/>
            <person name="Yamaoka S."/>
            <person name="Nishihama R."/>
            <person name="Nakamura Y."/>
            <person name="Berger F."/>
            <person name="Adam C."/>
            <person name="Aki S.S."/>
            <person name="Althoff F."/>
            <person name="Araki T."/>
            <person name="Arteaga-Vazquez M.A."/>
            <person name="Balasubrmanian S."/>
            <person name="Barry K."/>
            <person name="Bauer D."/>
            <person name="Boehm C.R."/>
            <person name="Briginshaw L."/>
            <person name="Caballero-Perez J."/>
            <person name="Catarino B."/>
            <person name="Chen F."/>
            <person name="Chiyoda S."/>
            <person name="Chovatia M."/>
            <person name="Davies K.M."/>
            <person name="Delmans M."/>
            <person name="Demura T."/>
            <person name="Dierschke T."/>
            <person name="Dolan L."/>
            <person name="Dorantes-Acosta A.E."/>
            <person name="Eklund D.M."/>
            <person name="Florent S.N."/>
            <person name="Flores-Sandoval E."/>
            <person name="Fujiyama A."/>
            <person name="Fukuzawa H."/>
            <person name="Galik B."/>
            <person name="Grimanelli D."/>
            <person name="Grimwood J."/>
            <person name="Grossniklaus U."/>
            <person name="Hamada T."/>
            <person name="Haseloff J."/>
            <person name="Hetherington A.J."/>
            <person name="Higo A."/>
            <person name="Hirakawa Y."/>
            <person name="Hundley H.N."/>
            <person name="Ikeda Y."/>
            <person name="Inoue K."/>
            <person name="Inoue S.I."/>
            <person name="Ishida S."/>
            <person name="Jia Q."/>
            <person name="Kakita M."/>
            <person name="Kanazawa T."/>
            <person name="Kawai Y."/>
            <person name="Kawashima T."/>
            <person name="Kennedy M."/>
            <person name="Kinose K."/>
            <person name="Kinoshita T."/>
            <person name="Kohara Y."/>
            <person name="Koide E."/>
            <person name="Komatsu K."/>
            <person name="Kopischke S."/>
            <person name="Kubo M."/>
            <person name="Kyozuka J."/>
            <person name="Lagercrantz U."/>
            <person name="Lin S.S."/>
            <person name="Lindquist E."/>
            <person name="Lipzen A.M."/>
            <person name="Lu C.W."/>
            <person name="De Luna E."/>
            <person name="Martienssen R.A."/>
            <person name="Minamino N."/>
            <person name="Mizutani M."/>
            <person name="Mizutani M."/>
            <person name="Mochizuki N."/>
            <person name="Monte I."/>
            <person name="Mosher R."/>
            <person name="Nagasaki H."/>
            <person name="Nakagami H."/>
            <person name="Naramoto S."/>
            <person name="Nishitani K."/>
            <person name="Ohtani M."/>
            <person name="Okamoto T."/>
            <person name="Okumura M."/>
            <person name="Phillips J."/>
            <person name="Pollak B."/>
            <person name="Reinders A."/>
            <person name="Rovekamp M."/>
            <person name="Sano R."/>
            <person name="Sawa S."/>
            <person name="Schmid M.W."/>
            <person name="Shirakawa M."/>
            <person name="Solano R."/>
            <person name="Spunde A."/>
            <person name="Suetsugu N."/>
            <person name="Sugano S."/>
            <person name="Sugiyama A."/>
            <person name="Sun R."/>
            <person name="Suzuki Y."/>
            <person name="Takenaka M."/>
            <person name="Takezawa D."/>
            <person name="Tomogane H."/>
            <person name="Tsuzuki M."/>
            <person name="Ueda T."/>
            <person name="Umeda M."/>
            <person name="Ward J.M."/>
            <person name="Watanabe Y."/>
            <person name="Yazaki K."/>
            <person name="Yokoyama R."/>
            <person name="Yoshitake Y."/>
            <person name="Yotsui I."/>
            <person name="Zachgo S."/>
            <person name="Schmutz J."/>
        </authorList>
    </citation>
    <scope>NUCLEOTIDE SEQUENCE [LARGE SCALE GENOMIC DNA]</scope>
    <source>
        <strain evidence="3">Tak-1</strain>
    </source>
</reference>
<protein>
    <submittedName>
        <fullName evidence="2">Uncharacterized protein</fullName>
    </submittedName>
</protein>
<keyword evidence="3" id="KW-1185">Reference proteome</keyword>
<proteinExistence type="predicted"/>
<sequence length="217" mass="24869">MVATPLTNTPSSSIHTTTDLRGVRSNRGTIQPSLAPQHRENVVISKLLGQRQLLQGRTTSSQRLAREQRAIPRRWPHSQVTSPDLARSTARGRNHQLLHERKTLKPTDRRLRMIRAGSSAARPPARPSGIKAGINDDNDDGESVGRLGTRNENQQTQKRKQQQQQQQKKKKKKCKGRKIDPKWQRPRERERARARDEKGREGAGSNRKTRDERRRDN</sequence>
<feature type="region of interest" description="Disordered" evidence="1">
    <location>
        <begin position="1"/>
        <end position="34"/>
    </location>
</feature>
<evidence type="ECO:0000256" key="1">
    <source>
        <dbReference type="SAM" id="MobiDB-lite"/>
    </source>
</evidence>
<feature type="compositionally biased region" description="Basic and acidic residues" evidence="1">
    <location>
        <begin position="208"/>
        <end position="217"/>
    </location>
</feature>
<dbReference type="EMBL" id="KZ772801">
    <property type="protein sequence ID" value="PTQ30126.1"/>
    <property type="molecule type" value="Genomic_DNA"/>
</dbReference>
<dbReference type="Proteomes" id="UP000244005">
    <property type="component" value="Unassembled WGS sequence"/>
</dbReference>
<dbReference type="AlphaFoldDB" id="A0A2R6W8E0"/>
<accession>A0A2R6W8E0</accession>
<feature type="compositionally biased region" description="Basic and acidic residues" evidence="1">
    <location>
        <begin position="177"/>
        <end position="201"/>
    </location>
</feature>
<evidence type="ECO:0000313" key="3">
    <source>
        <dbReference type="Proteomes" id="UP000244005"/>
    </source>
</evidence>
<gene>
    <name evidence="2" type="ORF">MARPO_0129s0016</name>
</gene>
<feature type="compositionally biased region" description="Low complexity" evidence="1">
    <location>
        <begin position="115"/>
        <end position="129"/>
    </location>
</feature>
<feature type="compositionally biased region" description="Polar residues" evidence="1">
    <location>
        <begin position="1"/>
        <end position="19"/>
    </location>
</feature>
<evidence type="ECO:0000313" key="2">
    <source>
        <dbReference type="EMBL" id="PTQ30126.1"/>
    </source>
</evidence>